<feature type="transmembrane region" description="Helical" evidence="4">
    <location>
        <begin position="293"/>
        <end position="316"/>
    </location>
</feature>
<feature type="compositionally biased region" description="Basic and acidic residues" evidence="3">
    <location>
        <begin position="268"/>
        <end position="283"/>
    </location>
</feature>
<dbReference type="InterPro" id="IPR036028">
    <property type="entry name" value="SH3-like_dom_sf"/>
</dbReference>
<dbReference type="EMBL" id="MCOG01000125">
    <property type="protein sequence ID" value="ORY41132.1"/>
    <property type="molecule type" value="Genomic_DNA"/>
</dbReference>
<evidence type="ECO:0000313" key="7">
    <source>
        <dbReference type="EMBL" id="ORY41132.1"/>
    </source>
</evidence>
<gene>
    <name evidence="7" type="ORF">LY90DRAFT_672077</name>
</gene>
<dbReference type="AlphaFoldDB" id="A0A1Y2C261"/>
<dbReference type="PROSITE" id="PS50002">
    <property type="entry name" value="SH3"/>
    <property type="match status" value="1"/>
</dbReference>
<keyword evidence="4" id="KW-0472">Membrane</keyword>
<feature type="compositionally biased region" description="Acidic residues" evidence="3">
    <location>
        <begin position="608"/>
        <end position="618"/>
    </location>
</feature>
<accession>A0A1Y2C261</accession>
<keyword evidence="8" id="KW-1185">Reference proteome</keyword>
<evidence type="ECO:0000313" key="8">
    <source>
        <dbReference type="Proteomes" id="UP000193920"/>
    </source>
</evidence>
<organism evidence="7 8">
    <name type="scientific">Neocallimastix californiae</name>
    <dbReference type="NCBI Taxonomy" id="1754190"/>
    <lineage>
        <taxon>Eukaryota</taxon>
        <taxon>Fungi</taxon>
        <taxon>Fungi incertae sedis</taxon>
        <taxon>Chytridiomycota</taxon>
        <taxon>Chytridiomycota incertae sedis</taxon>
        <taxon>Neocallimastigomycetes</taxon>
        <taxon>Neocallimastigales</taxon>
        <taxon>Neocallimastigaceae</taxon>
        <taxon>Neocallimastix</taxon>
    </lineage>
</organism>
<feature type="region of interest" description="Disordered" evidence="3">
    <location>
        <begin position="248"/>
        <end position="283"/>
    </location>
</feature>
<protein>
    <recommendedName>
        <fullName evidence="6">SH3 domain-containing protein</fullName>
    </recommendedName>
</protein>
<feature type="region of interest" description="Disordered" evidence="3">
    <location>
        <begin position="596"/>
        <end position="618"/>
    </location>
</feature>
<feature type="chain" id="PRO_5012124098" description="SH3 domain-containing protein" evidence="5">
    <location>
        <begin position="21"/>
        <end position="720"/>
    </location>
</feature>
<dbReference type="SUPFAM" id="SSF50044">
    <property type="entry name" value="SH3-domain"/>
    <property type="match status" value="1"/>
</dbReference>
<proteinExistence type="predicted"/>
<evidence type="ECO:0000256" key="5">
    <source>
        <dbReference type="SAM" id="SignalP"/>
    </source>
</evidence>
<keyword evidence="5" id="KW-0732">Signal</keyword>
<dbReference type="Gene3D" id="2.30.30.40">
    <property type="entry name" value="SH3 Domains"/>
    <property type="match status" value="1"/>
</dbReference>
<feature type="domain" description="SH3" evidence="6">
    <location>
        <begin position="620"/>
        <end position="681"/>
    </location>
</feature>
<sequence>MLKLSKALLLVISSLSVVNSQVGGAGNGVGGVNGANPGGVNGANTGAATGVGANRAGPVAAPGGTTGATNGATTGLGAANNACSKITGSTECPDFANIFASVQQAEFDSLVKTRYNTLKSSLKGTIGTTCATYDSAFSNNVRYLKSYACSLVIEEQGCGSQSTKLCRRICTDLSNSISGIGCINENTKTEIDTKCNQISSITTSCIDSDKVEVSSCGMENQTGKTAYCGSHPSDKCCTGGAANIASPTKSLPVTTSKSITPTTQAAESKNETKNETKNSSEKKEKKGGFFSSITFYILIGIFVAVIGILAFFYYLGAKDEKEEKMRNLESGNDGDINQNNNYGTQTVEVNKTQNINTNIDINNNYNEKSPFIENSTSNNDPFADSHRVDPVHPYNTDYNESEFSNDYKNFNDLQNNVSYQNPSMVAAPVENPFDAPDAVIPESSETKLNKNMQELSKNFPADDMPVPSVVKMTSIETPQQGNTNSDDGAKVNDNDDDILKPSMVRLTNIETPVPTNTIPSEKDINIGDDILKPSMVTLTEIQTPQESSINNDLDKEDDTVGPKKAVVNMIDLKTPDSNKALNAGNLLAPSIMITNTDGKTTDANQSQADEDDQEEYSEMPEPRPFRCIHAYEPQIDDELRLDLENDIDVLYEYDDGWCWAINKTTGEQGACPMLCLKPIQEISGKIGWDKDVDVKNVPGRRESMLSNSFDPSRYSLTKVK</sequence>
<dbReference type="Proteomes" id="UP000193920">
    <property type="component" value="Unassembled WGS sequence"/>
</dbReference>
<evidence type="ECO:0000256" key="2">
    <source>
        <dbReference type="PROSITE-ProRule" id="PRU00192"/>
    </source>
</evidence>
<dbReference type="InterPro" id="IPR001452">
    <property type="entry name" value="SH3_domain"/>
</dbReference>
<evidence type="ECO:0000259" key="6">
    <source>
        <dbReference type="PROSITE" id="PS50002"/>
    </source>
</evidence>
<feature type="compositionally biased region" description="Polar residues" evidence="3">
    <location>
        <begin position="248"/>
        <end position="266"/>
    </location>
</feature>
<reference evidence="7 8" key="1">
    <citation type="submission" date="2016-08" db="EMBL/GenBank/DDBJ databases">
        <title>A Parts List for Fungal Cellulosomes Revealed by Comparative Genomics.</title>
        <authorList>
            <consortium name="DOE Joint Genome Institute"/>
            <person name="Haitjema C.H."/>
            <person name="Gilmore S.P."/>
            <person name="Henske J.K."/>
            <person name="Solomon K.V."/>
            <person name="De Groot R."/>
            <person name="Kuo A."/>
            <person name="Mondo S.J."/>
            <person name="Salamov A.A."/>
            <person name="Labutti K."/>
            <person name="Zhao Z."/>
            <person name="Chiniquy J."/>
            <person name="Barry K."/>
            <person name="Brewer H.M."/>
            <person name="Purvine S.O."/>
            <person name="Wright A.T."/>
            <person name="Boxma B."/>
            <person name="Van Alen T."/>
            <person name="Hackstein J.H."/>
            <person name="Baker S.E."/>
            <person name="Grigoriev I.V."/>
            <person name="O'Malley M.A."/>
        </authorList>
    </citation>
    <scope>NUCLEOTIDE SEQUENCE [LARGE SCALE GENOMIC DNA]</scope>
    <source>
        <strain evidence="7 8">G1</strain>
    </source>
</reference>
<comment type="caution">
    <text evidence="7">The sequence shown here is derived from an EMBL/GenBank/DDBJ whole genome shotgun (WGS) entry which is preliminary data.</text>
</comment>
<evidence type="ECO:0000256" key="1">
    <source>
        <dbReference type="ARBA" id="ARBA00022443"/>
    </source>
</evidence>
<keyword evidence="4" id="KW-1133">Transmembrane helix</keyword>
<feature type="signal peptide" evidence="5">
    <location>
        <begin position="1"/>
        <end position="20"/>
    </location>
</feature>
<name>A0A1Y2C261_9FUNG</name>
<dbReference type="OrthoDB" id="2149675at2759"/>
<keyword evidence="1 2" id="KW-0728">SH3 domain</keyword>
<keyword evidence="4" id="KW-0812">Transmembrane</keyword>
<evidence type="ECO:0000256" key="4">
    <source>
        <dbReference type="SAM" id="Phobius"/>
    </source>
</evidence>
<feature type="compositionally biased region" description="Polar residues" evidence="3">
    <location>
        <begin position="596"/>
        <end position="607"/>
    </location>
</feature>
<evidence type="ECO:0000256" key="3">
    <source>
        <dbReference type="SAM" id="MobiDB-lite"/>
    </source>
</evidence>